<feature type="transmembrane region" description="Helical" evidence="2">
    <location>
        <begin position="65"/>
        <end position="84"/>
    </location>
</feature>
<name>A0A0P0WS51_ORYSJ</name>
<dbReference type="InterPro" id="IPR025315">
    <property type="entry name" value="DUF4220"/>
</dbReference>
<gene>
    <name evidence="6" type="ordered locus">Os06g0119100</name>
    <name evidence="5" type="ORF">OSJNBa0062J13.35</name>
    <name evidence="4" type="ORF">P0660D08.4</name>
</gene>
<evidence type="ECO:0000313" key="4">
    <source>
        <dbReference type="EMBL" id="BAD68369.1"/>
    </source>
</evidence>
<feature type="transmembrane region" description="Helical" evidence="2">
    <location>
        <begin position="111"/>
        <end position="128"/>
    </location>
</feature>
<dbReference type="KEGG" id="dosa:Os06g0119100"/>
<evidence type="ECO:0000313" key="7">
    <source>
        <dbReference type="Proteomes" id="UP000000763"/>
    </source>
</evidence>
<reference evidence="4" key="1">
    <citation type="submission" date="2001-03" db="EMBL/GenBank/DDBJ databases">
        <title>Oryza sativa nipponbare(GA3) genomic DNA, chromosome 6, PAC clone:P0660D08.</title>
        <authorList>
            <person name="Sasaki T."/>
            <person name="Matsumoto T."/>
            <person name="Yamamoto K."/>
        </authorList>
    </citation>
    <scope>NUCLEOTIDE SEQUENCE</scope>
</reference>
<dbReference type="KEGG" id="osa:4339942"/>
<dbReference type="GeneID" id="4339942"/>
<dbReference type="PANTHER" id="PTHR31325">
    <property type="entry name" value="OS01G0798800 PROTEIN-RELATED"/>
    <property type="match status" value="1"/>
</dbReference>
<reference evidence="6" key="6">
    <citation type="journal article" date="2008" name="Nucleic Acids Res.">
        <title>The Rice Annotation Project Database (RAP-DB): 2008 update.</title>
        <authorList>
            <consortium name="The Rice Annotation Project (RAP)"/>
            <person name="Tanaka T."/>
            <person name="Antonio B.A."/>
            <person name="Kikuchi S."/>
            <person name="Matsumoto T."/>
            <person name="Nagamura Y."/>
            <person name="Numa H."/>
            <person name="Sakai H."/>
            <person name="Wu J."/>
            <person name="Itoh T."/>
            <person name="Sasaki T."/>
            <person name="Aono R."/>
            <person name="Fujii Y."/>
            <person name="Habara T."/>
            <person name="Harada E."/>
            <person name="Kanno M."/>
            <person name="Kawahara Y."/>
            <person name="Kawashima H."/>
            <person name="Kubooka H."/>
            <person name="Matsuya A."/>
            <person name="Nakaoka H."/>
            <person name="Saichi N."/>
            <person name="Sanbonmatsu R."/>
            <person name="Sato Y."/>
            <person name="Shinso Y."/>
            <person name="Suzuki M."/>
            <person name="Takeda J."/>
            <person name="Tanino M."/>
            <person name="Todokoro F."/>
            <person name="Yamaguchi K."/>
            <person name="Yamamoto N."/>
            <person name="Yamasaki C."/>
            <person name="Imanishi T."/>
            <person name="Okido T."/>
            <person name="Tada M."/>
            <person name="Ikeo K."/>
            <person name="Tateno Y."/>
            <person name="Gojobori T."/>
            <person name="Lin Y.C."/>
            <person name="Wei F.J."/>
            <person name="Hsing Y.I."/>
            <person name="Zhao Q."/>
            <person name="Han B."/>
            <person name="Kramer M.R."/>
            <person name="McCombie R.W."/>
            <person name="Lonsdale D."/>
            <person name="O'Donovan C.C."/>
            <person name="Whitfield E.J."/>
            <person name="Apweiler R."/>
            <person name="Koyanagi K.O."/>
            <person name="Khurana J.P."/>
            <person name="Raghuvanshi S."/>
            <person name="Singh N.K."/>
            <person name="Tyagi A.K."/>
            <person name="Haberer G."/>
            <person name="Fujisawa M."/>
            <person name="Hosokawa S."/>
            <person name="Ito Y."/>
            <person name="Ikawa H."/>
            <person name="Shibata M."/>
            <person name="Yamamoto M."/>
            <person name="Bruskiewich R.M."/>
            <person name="Hoen D.R."/>
            <person name="Bureau TE."/>
            <person name="Namiki N."/>
            <person name="Ohyanagi H."/>
            <person name="Sakai Y."/>
            <person name="Nobushima S."/>
            <person name="Sakata K."/>
            <person name="Barrero R.A."/>
            <person name="Sato Y."/>
            <person name="Souvorov A."/>
            <person name="Smith-White B."/>
            <person name="Tatusova T."/>
            <person name="An S."/>
            <person name="An G."/>
            <person name="OOta S."/>
            <person name="Fuks G."/>
            <person name="Messing J."/>
            <person name="Christie K.R."/>
            <person name="Lieberherr D."/>
            <person name="Kim H."/>
            <person name="Zuccolo A."/>
            <person name="Wing R.A."/>
            <person name="Nobuta K."/>
            <person name="Green P.J."/>
            <person name="Lu C."/>
            <person name="Meyers BC."/>
            <person name="Chaparro C."/>
            <person name="Piegu B."/>
            <person name="Panaud O."/>
            <person name="Echeverria M."/>
        </authorList>
    </citation>
    <scope>NUCLEOTIDE SEQUENCE</scope>
</reference>
<reference evidence="5" key="2">
    <citation type="submission" date="2001-05" db="EMBL/GenBank/DDBJ databases">
        <title>Oryza sativa nipponbare(GA3) genomic DNA, chromosome 6, BAC clone:OSJNBa0062J13.</title>
        <authorList>
            <person name="Sasaki T."/>
            <person name="Matsumoto T."/>
            <person name="Yamamoto K."/>
        </authorList>
    </citation>
    <scope>NUCLEOTIDE SEQUENCE</scope>
</reference>
<reference evidence="6" key="9">
    <citation type="submission" date="2012-08" db="EMBL/GenBank/DDBJ databases">
        <title>The Second Rice Annotation Project Meeting (RAP2).</title>
        <authorList>
            <consortium name="The Rice Annotation Project (RAP)"/>
        </authorList>
    </citation>
    <scope>NUCLEOTIDE SEQUENCE</scope>
</reference>
<dbReference type="EMBL" id="AP008212">
    <property type="protein sequence ID" value="BAF18545.1"/>
    <property type="molecule type" value="Genomic_DNA"/>
</dbReference>
<reference evidence="6" key="5">
    <citation type="journal article" date="2007" name="Genome Res.">
        <title>Curated Genome Annotation of Oryza sativa ssp. japonica and Comparative Genome Analysis with Arabidopsis thaliana.</title>
        <authorList>
            <consortium name="The Rice Annotation Project (RAP)"/>
            <person name="Itoh T."/>
            <person name="Tanaka T."/>
            <person name="Barrero R.A."/>
            <person name="Yamasaki C."/>
            <person name="Fujii Y."/>
            <person name="Hilton P.B."/>
            <person name="Antonio B.A."/>
            <person name="Aono H."/>
            <person name="Apweiler R."/>
            <person name="Bruskiewich R."/>
            <person name="Bureau T."/>
            <person name="Burr F."/>
            <person name="Costa de Oliveira A."/>
            <person name="Fuks G."/>
            <person name="Habara T."/>
            <person name="Haberer G."/>
            <person name="Han B."/>
            <person name="Harada E."/>
            <person name="Hiraki A.T."/>
            <person name="Hirochika H."/>
            <person name="Hoen D."/>
            <person name="Hokari H."/>
            <person name="Hosokawa S."/>
            <person name="Hsing Y."/>
            <person name="Ikawa H."/>
            <person name="Ikeo K."/>
            <person name="Imanishi T."/>
            <person name="Ito Y."/>
            <person name="Jaiswal P."/>
            <person name="Kanno M."/>
            <person name="Kawahara Y."/>
            <person name="Kawamura T."/>
            <person name="Kawashima H."/>
            <person name="Khurana J.P."/>
            <person name="Kikuchi S."/>
            <person name="Komatsu S."/>
            <person name="Koyanagi K.O."/>
            <person name="Kubooka H."/>
            <person name="Lieberherr D."/>
            <person name="Lin Y.C."/>
            <person name="Lonsdale D."/>
            <person name="Matsumoto T."/>
            <person name="Matsuya A."/>
            <person name="McCombie W.R."/>
            <person name="Messing J."/>
            <person name="Miyao A."/>
            <person name="Mulder N."/>
            <person name="Nagamura Y."/>
            <person name="Nam J."/>
            <person name="Namiki N."/>
            <person name="Numa H."/>
            <person name="Nurimoto S."/>
            <person name="O'donovan C."/>
            <person name="Ohyanagi H."/>
            <person name="Okido T."/>
            <person name="Oota S."/>
            <person name="Osato N."/>
            <person name="Palmer L.E."/>
            <person name="Quetier F."/>
            <person name="Raghuvanshi S."/>
            <person name="Saichi N."/>
            <person name="Sakai H."/>
            <person name="Sakai Y."/>
            <person name="Sakata K."/>
            <person name="Sakurai T."/>
            <person name="Sato F."/>
            <person name="Sato Y."/>
            <person name="Schoof H."/>
            <person name="Seki M."/>
            <person name="Shibata M."/>
            <person name="Shimizu Y."/>
            <person name="Shinozaki K."/>
            <person name="Shinso Y."/>
            <person name="Singh N.K."/>
            <person name="Smith-White B."/>
            <person name="Takeda J."/>
            <person name="Tanino M."/>
            <person name="Tatusova T."/>
            <person name="Thongjuea S."/>
            <person name="Todokoro F."/>
            <person name="Tsugane M."/>
            <person name="Tyagi A.K."/>
            <person name="Vanavichit A."/>
            <person name="Wang A."/>
            <person name="Wing R.A."/>
            <person name="Yamaguchi K."/>
            <person name="Yamamoto M."/>
            <person name="Yamamoto N."/>
            <person name="Yu Y."/>
            <person name="Zhang H."/>
            <person name="Zhao Q."/>
            <person name="Higo K."/>
            <person name="Burr B."/>
            <person name="Gojobori T."/>
            <person name="Sasaki T."/>
        </authorList>
    </citation>
    <scope>NUCLEOTIDE SEQUENCE</scope>
</reference>
<dbReference type="OMA" id="NLRWPPL"/>
<evidence type="ECO:0000256" key="1">
    <source>
        <dbReference type="SAM" id="MobiDB-lite"/>
    </source>
</evidence>
<evidence type="ECO:0000313" key="5">
    <source>
        <dbReference type="EMBL" id="BAD68563.1"/>
    </source>
</evidence>
<dbReference type="Pfam" id="PF13968">
    <property type="entry name" value="DUF4220"/>
    <property type="match status" value="1"/>
</dbReference>
<sequence length="818" mass="90645">MSNYYCNSSSIGTSSVAGNFTYADASSEGSMVTASVLMFVLAGFFFILNLFGGLSNVGAILSPRVRLLFTSLLSLFLLVMSYLLSEAKNTAKELDQVTTVIGIGRASSTDLPFMAGVILTWMLLVELIRKKVDEIAMKGYSGTIHRAGRVVWLGSLVFVNIRSAGRKAVFGVLWVLCATKVVQRIAFTEVGKRSYACGKNPWIITSYMMSTSPSLPAQGDAMLKGCRYIVTGEEDARVEATADGYKLKEDSKSSLVTVGKIWVEQGLPGTGNNGGDEKAELKRLCLSFALSKLLRRRLEQLPVPEPEMSSAETSECRDVIFNGLYKSGDAVAVFEVMNSEINFLSEYYHSVVPVVLASPFFFVANYFLLPVVVLCVCVMTIILCGGGDVLYAFRSIKTDNFTISSGIFDTTMCLLLTAHHSAAAFFATINFAVTFLLYIIYIYEEVWELFVFLLSNWFAVSLLSAYVAKTRFCDNSAFRAFARCILSVRTWLGFHLHPQDMINQFSALDLRWPPLTLAMPIPLITLLVSTKPVPVPVPVKHSILLSSLASASASASTKSALASFDELKTACENGSIAEVILICHIATGLLERLNPPPDPEVMITESDSKRMSCCGCPNKKKKNTSSDNFTVATTLSRYCAYLVAFQPELLPDYHEKAEDLFKAMKMELKDRLGCYHYYFSCGRERADAIINNINSKNNNKEGTVDKGAELANKLLEKYTNDHDSMWTLLAEVWTEIIVYVAPSNEERTIMAHKNVLWQGGEFITVLWALMTHTGITRHRRLREIALKISQDDASTSSSQQKSAPDRIDKQHEIDIHRH</sequence>
<feature type="region of interest" description="Disordered" evidence="1">
    <location>
        <begin position="792"/>
        <end position="818"/>
    </location>
</feature>
<feature type="transmembrane region" description="Helical" evidence="2">
    <location>
        <begin position="414"/>
        <end position="443"/>
    </location>
</feature>
<feature type="transmembrane region" description="Helical" evidence="2">
    <location>
        <begin position="371"/>
        <end position="393"/>
    </location>
</feature>
<reference evidence="6" key="8">
    <citation type="submission" date="2012-08" db="EMBL/GenBank/DDBJ databases">
        <title>Oryza sativa nipponbare(GA3) genomic DNA, chromosome 6.</title>
        <authorList>
            <consortium name="IRGSP(International Rice Genome Sequencing Project)"/>
        </authorList>
    </citation>
    <scope>NUCLEOTIDE SEQUENCE</scope>
</reference>
<evidence type="ECO:0000256" key="2">
    <source>
        <dbReference type="SAM" id="Phobius"/>
    </source>
</evidence>
<keyword evidence="2" id="KW-0472">Membrane</keyword>
<dbReference type="InterPro" id="IPR007658">
    <property type="entry name" value="DUF594"/>
</dbReference>
<feature type="domain" description="DUF4220" evidence="3">
    <location>
        <begin position="150"/>
        <end position="508"/>
    </location>
</feature>
<reference evidence="7" key="7">
    <citation type="journal article" date="2008" name="Nucleic Acids Res.">
        <title>The rice annotation project database (RAP-DB): 2008 update.</title>
        <authorList>
            <consortium name="The rice annotation project (RAP)"/>
        </authorList>
    </citation>
    <scope>GENOME REANNOTATION</scope>
    <source>
        <strain evidence="7">cv. Nipponbare</strain>
    </source>
</reference>
<accession>A0A0P0WS51</accession>
<feature type="transmembrane region" description="Helical" evidence="2">
    <location>
        <begin position="449"/>
        <end position="468"/>
    </location>
</feature>
<dbReference type="EMBL" id="AP003564">
    <property type="protein sequence ID" value="BAD68563.1"/>
    <property type="molecule type" value="Genomic_DNA"/>
</dbReference>
<reference evidence="6 7" key="3">
    <citation type="journal article" date="2005" name="Nature">
        <title>The map-based sequence of the rice genome.</title>
        <authorList>
            <consortium name="International rice genome sequencing project (IRGSP)"/>
            <person name="Matsumoto T."/>
            <person name="Wu J."/>
            <person name="Kanamori H."/>
            <person name="Katayose Y."/>
            <person name="Fujisawa M."/>
            <person name="Namiki N."/>
            <person name="Mizuno H."/>
            <person name="Yamamoto K."/>
            <person name="Antonio B.A."/>
            <person name="Baba T."/>
            <person name="Sakata K."/>
            <person name="Nagamura Y."/>
            <person name="Aoki H."/>
            <person name="Arikawa K."/>
            <person name="Arita K."/>
            <person name="Bito T."/>
            <person name="Chiden Y."/>
            <person name="Fujitsuka N."/>
            <person name="Fukunaka R."/>
            <person name="Hamada M."/>
            <person name="Harada C."/>
            <person name="Hayashi A."/>
            <person name="Hijishita S."/>
            <person name="Honda M."/>
            <person name="Hosokawa S."/>
            <person name="Ichikawa Y."/>
            <person name="Idonuma A."/>
            <person name="Iijima M."/>
            <person name="Ikeda M."/>
            <person name="Ikeno M."/>
            <person name="Ito K."/>
            <person name="Ito S."/>
            <person name="Ito T."/>
            <person name="Ito Y."/>
            <person name="Ito Y."/>
            <person name="Iwabuchi A."/>
            <person name="Kamiya K."/>
            <person name="Karasawa W."/>
            <person name="Kurita K."/>
            <person name="Katagiri S."/>
            <person name="Kikuta A."/>
            <person name="Kobayashi H."/>
            <person name="Kobayashi N."/>
            <person name="Machita K."/>
            <person name="Maehara T."/>
            <person name="Masukawa M."/>
            <person name="Mizubayashi T."/>
            <person name="Mukai Y."/>
            <person name="Nagasaki H."/>
            <person name="Nagata Y."/>
            <person name="Naito S."/>
            <person name="Nakashima M."/>
            <person name="Nakama Y."/>
            <person name="Nakamichi Y."/>
            <person name="Nakamura M."/>
            <person name="Meguro A."/>
            <person name="Negishi M."/>
            <person name="Ohta I."/>
            <person name="Ohta T."/>
            <person name="Okamoto M."/>
            <person name="Ono N."/>
            <person name="Saji S."/>
            <person name="Sakaguchi M."/>
            <person name="Sakai K."/>
            <person name="Shibata M."/>
            <person name="Shimokawa T."/>
            <person name="Song J."/>
            <person name="Takazaki Y."/>
            <person name="Terasawa K."/>
            <person name="Tsugane M."/>
            <person name="Tsuji K."/>
            <person name="Ueda S."/>
            <person name="Waki K."/>
            <person name="Yamagata H."/>
            <person name="Yamamoto M."/>
            <person name="Yamamoto S."/>
            <person name="Yamane H."/>
            <person name="Yoshiki S."/>
            <person name="Yoshihara R."/>
            <person name="Yukawa K."/>
            <person name="Zhong H."/>
            <person name="Yano M."/>
            <person name="Yuan Q."/>
            <person name="Ouyang S."/>
            <person name="Liu J."/>
            <person name="Jones K.M."/>
            <person name="Gansberger K."/>
            <person name="Moffat K."/>
            <person name="Hill J."/>
            <person name="Bera J."/>
            <person name="Fadrosh D."/>
            <person name="Jin S."/>
            <person name="Johri S."/>
            <person name="Kim M."/>
            <person name="Overton L."/>
            <person name="Reardon M."/>
            <person name="Tsitrin T."/>
            <person name="Vuong H."/>
            <person name="Weaver B."/>
            <person name="Ciecko A."/>
            <person name="Tallon L."/>
            <person name="Jackson J."/>
            <person name="Pai G."/>
            <person name="Aken S.V."/>
            <person name="Utterback T."/>
            <person name="Reidmuller S."/>
            <person name="Feldblyum T."/>
            <person name="Hsiao J."/>
            <person name="Zismann V."/>
            <person name="Iobst S."/>
            <person name="de Vazeille A.R."/>
            <person name="Buell C.R."/>
            <person name="Ying K."/>
            <person name="Li Y."/>
            <person name="Lu T."/>
            <person name="Huang Y."/>
            <person name="Zhao Q."/>
            <person name="Feng Q."/>
            <person name="Zhang L."/>
            <person name="Zhu J."/>
            <person name="Weng Q."/>
            <person name="Mu J."/>
            <person name="Lu Y."/>
            <person name="Fan D."/>
            <person name="Liu Y."/>
            <person name="Guan J."/>
            <person name="Zhang Y."/>
            <person name="Yu S."/>
            <person name="Liu X."/>
            <person name="Zhang Y."/>
            <person name="Hong G."/>
            <person name="Han B."/>
            <person name="Choisne N."/>
            <person name="Demange N."/>
            <person name="Orjeda G."/>
            <person name="Samain S."/>
            <person name="Cattolico L."/>
            <person name="Pelletier E."/>
            <person name="Couloux A."/>
            <person name="Segurens B."/>
            <person name="Wincker P."/>
            <person name="D'Hont A."/>
            <person name="Scarpelli C."/>
            <person name="Weissenbach J."/>
            <person name="Salanoubat M."/>
            <person name="Quetier F."/>
            <person name="Yu Y."/>
            <person name="Kim H.R."/>
            <person name="Rambo T."/>
            <person name="Currie J."/>
            <person name="Collura K."/>
            <person name="Luo M."/>
            <person name="Yang T."/>
            <person name="Ammiraju J.S.S."/>
            <person name="Engler F."/>
            <person name="Soderlund C."/>
            <person name="Wing R.A."/>
            <person name="Palmer L.E."/>
            <person name="de la Bastide M."/>
            <person name="Spiegel L."/>
            <person name="Nascimento L."/>
            <person name="Zutavern T."/>
            <person name="O'Shaughnessy A."/>
            <person name="Dike S."/>
            <person name="Dedhia N."/>
            <person name="Preston R."/>
            <person name="Balija V."/>
            <person name="McCombie W.R."/>
            <person name="Chow T."/>
            <person name="Chen H."/>
            <person name="Chung M."/>
            <person name="Chen C."/>
            <person name="Shaw J."/>
            <person name="Wu H."/>
            <person name="Hsiao K."/>
            <person name="Chao Y."/>
            <person name="Chu M."/>
            <person name="Cheng C."/>
            <person name="Hour A."/>
            <person name="Lee P."/>
            <person name="Lin S."/>
            <person name="Lin Y."/>
            <person name="Liou J."/>
            <person name="Liu S."/>
            <person name="Hsing Y."/>
            <person name="Raghuvanshi S."/>
            <person name="Mohanty A."/>
            <person name="Bharti A.K."/>
            <person name="Gaur A."/>
            <person name="Gupta V."/>
            <person name="Kumar D."/>
            <person name="Ravi V."/>
            <person name="Vij S."/>
            <person name="Kapur A."/>
            <person name="Khurana P."/>
            <person name="Khurana P."/>
            <person name="Khurana J.P."/>
            <person name="Tyagi A.K."/>
            <person name="Gaikwad K."/>
            <person name="Singh A."/>
            <person name="Dalal V."/>
            <person name="Srivastava S."/>
            <person name="Dixit A."/>
            <person name="Pal A.K."/>
            <person name="Ghazi I.A."/>
            <person name="Yadav M."/>
            <person name="Pandit A."/>
            <person name="Bhargava A."/>
            <person name="Sureshbabu K."/>
            <person name="Batra K."/>
            <person name="Sharma T.R."/>
            <person name="Mohapatra T."/>
            <person name="Singh N.K."/>
            <person name="Messing J."/>
            <person name="Nelson A.B."/>
            <person name="Fuks G."/>
            <person name="Kavchok S."/>
            <person name="Keizer G."/>
            <person name="Linton E."/>
            <person name="Llaca V."/>
            <person name="Song R."/>
            <person name="Tanyolac B."/>
            <person name="Young S."/>
            <person name="Ho-Il K."/>
            <person name="Hahn J.H."/>
            <person name="Sangsakoo G."/>
            <person name="Vanavichit A."/>
            <person name="de Mattos Luiz.A.T."/>
            <person name="Zimmer P.D."/>
            <person name="Malone G."/>
            <person name="Dellagostin O."/>
            <person name="de Oliveira A.C."/>
            <person name="Bevan M."/>
            <person name="Bancroft I."/>
            <person name="Minx P."/>
            <person name="Cordum H."/>
            <person name="Wilson R."/>
            <person name="Cheng Z."/>
            <person name="Jin W."/>
            <person name="Jiang J."/>
            <person name="Leong S.A."/>
            <person name="Iwama H."/>
            <person name="Gojobori T."/>
            <person name="Itoh T."/>
            <person name="Niimura Y."/>
            <person name="Fujii Y."/>
            <person name="Habara T."/>
            <person name="Sakai H."/>
            <person name="Sato Y."/>
            <person name="Wilson G."/>
            <person name="Kumar K."/>
            <person name="McCouch S."/>
            <person name="Juretic N."/>
            <person name="Hoen D."/>
            <person name="Wright S."/>
            <person name="Bruskiewich R."/>
            <person name="Bureau T."/>
            <person name="Miyao A."/>
            <person name="Hirochika H."/>
            <person name="Nishikawa T."/>
            <person name="Kadowaki K."/>
            <person name="Sugiura M."/>
            <person name="Burr B."/>
            <person name="Sasaki T."/>
        </authorList>
    </citation>
    <scope>NUCLEOTIDE SEQUENCE [LARGE SCALE GENOMIC DNA]</scope>
    <source>
        <strain evidence="7">cv. Nipponbare</strain>
    </source>
</reference>
<evidence type="ECO:0000259" key="3">
    <source>
        <dbReference type="Pfam" id="PF13968"/>
    </source>
</evidence>
<dbReference type="AlphaFoldDB" id="A0A0P0WS51"/>
<dbReference type="Pfam" id="PF04578">
    <property type="entry name" value="DUF594"/>
    <property type="match status" value="1"/>
</dbReference>
<dbReference type="Proteomes" id="UP000000763">
    <property type="component" value="Chromosome 6"/>
</dbReference>
<protein>
    <submittedName>
        <fullName evidence="6">Os06g0119100 protein</fullName>
    </submittedName>
</protein>
<evidence type="ECO:0000313" key="6">
    <source>
        <dbReference type="EMBL" id="BAF18545.1"/>
    </source>
</evidence>
<keyword evidence="2" id="KW-0812">Transmembrane</keyword>
<feature type="transmembrane region" description="Helical" evidence="2">
    <location>
        <begin position="31"/>
        <end position="53"/>
    </location>
</feature>
<dbReference type="OrthoDB" id="660093at2759"/>
<reference evidence="6" key="4">
    <citation type="journal article" date="2006" name="Nucleic Acids Res.">
        <title>The Rice Annotation Project Database (RAP-DB): hub for Oryza sativa ssp. japonica genome information.</title>
        <authorList>
            <person name="Ohyanagi H."/>
            <person name="Tanaka T."/>
            <person name="Sakai H."/>
            <person name="Shigemoto Y."/>
            <person name="Yamaguchi K."/>
            <person name="Habara T."/>
            <person name="Fujii Y."/>
            <person name="Antonio B.A."/>
            <person name="Nagamura Y."/>
            <person name="Imanishi T."/>
            <person name="Ikeo K."/>
            <person name="Itoh T."/>
            <person name="Gojobori T."/>
            <person name="Sasaki T."/>
        </authorList>
    </citation>
    <scope>NUCLEOTIDE SEQUENCE</scope>
</reference>
<keyword evidence="2" id="KW-1133">Transmembrane helix</keyword>
<dbReference type="EMBL" id="AP003457">
    <property type="protein sequence ID" value="BAD68369.1"/>
    <property type="molecule type" value="Genomic_DNA"/>
</dbReference>
<feature type="compositionally biased region" description="Low complexity" evidence="1">
    <location>
        <begin position="792"/>
        <end position="802"/>
    </location>
</feature>
<proteinExistence type="predicted"/>
<dbReference type="Gramene" id="Os06t0119100-01">
    <property type="protein sequence ID" value="Os06t0119100-01"/>
    <property type="gene ID" value="Os06g0119100"/>
</dbReference>
<feature type="compositionally biased region" description="Basic and acidic residues" evidence="1">
    <location>
        <begin position="803"/>
        <end position="818"/>
    </location>
</feature>
<organism evidence="5 7">
    <name type="scientific">Oryza sativa subsp. japonica</name>
    <name type="common">Rice</name>
    <dbReference type="NCBI Taxonomy" id="39947"/>
    <lineage>
        <taxon>Eukaryota</taxon>
        <taxon>Viridiplantae</taxon>
        <taxon>Streptophyta</taxon>
        <taxon>Embryophyta</taxon>
        <taxon>Tracheophyta</taxon>
        <taxon>Spermatophyta</taxon>
        <taxon>Magnoliopsida</taxon>
        <taxon>Liliopsida</taxon>
        <taxon>Poales</taxon>
        <taxon>Poaceae</taxon>
        <taxon>BOP clade</taxon>
        <taxon>Oryzoideae</taxon>
        <taxon>Oryzeae</taxon>
        <taxon>Oryzinae</taxon>
        <taxon>Oryza</taxon>
        <taxon>Oryza sativa</taxon>
    </lineage>
</organism>